<dbReference type="GO" id="GO:0005634">
    <property type="term" value="C:nucleus"/>
    <property type="evidence" value="ECO:0007669"/>
    <property type="project" value="UniProtKB-SubCell"/>
</dbReference>
<keyword evidence="8" id="KW-1185">Reference proteome</keyword>
<dbReference type="GO" id="GO:0005667">
    <property type="term" value="C:transcription regulator complex"/>
    <property type="evidence" value="ECO:0007669"/>
    <property type="project" value="UniProtKB-ARBA"/>
</dbReference>
<dbReference type="GO" id="GO:0003677">
    <property type="term" value="F:DNA binding"/>
    <property type="evidence" value="ECO:0007669"/>
    <property type="project" value="UniProtKB-KW"/>
</dbReference>
<dbReference type="PROSITE" id="PS00351">
    <property type="entry name" value="TFIID"/>
    <property type="match status" value="1"/>
</dbReference>
<evidence type="ECO:0000313" key="7">
    <source>
        <dbReference type="EMBL" id="KAF7505167.1"/>
    </source>
</evidence>
<organism evidence="7 8">
    <name type="scientific">Endocarpon pusillum</name>
    <dbReference type="NCBI Taxonomy" id="364733"/>
    <lineage>
        <taxon>Eukaryota</taxon>
        <taxon>Fungi</taxon>
        <taxon>Dikarya</taxon>
        <taxon>Ascomycota</taxon>
        <taxon>Pezizomycotina</taxon>
        <taxon>Eurotiomycetes</taxon>
        <taxon>Chaetothyriomycetidae</taxon>
        <taxon>Verrucariales</taxon>
        <taxon>Verrucariaceae</taxon>
        <taxon>Endocarpon</taxon>
    </lineage>
</organism>
<reference evidence="7" key="1">
    <citation type="submission" date="2020-02" db="EMBL/GenBank/DDBJ databases">
        <authorList>
            <person name="Palmer J.M."/>
        </authorList>
    </citation>
    <scope>NUCLEOTIDE SEQUENCE</scope>
    <source>
        <strain evidence="7">EPUS1.4</strain>
        <tissue evidence="7">Thallus</tissue>
    </source>
</reference>
<dbReference type="InterPro" id="IPR033710">
    <property type="entry name" value="TBP_eukaryotic"/>
</dbReference>
<dbReference type="Pfam" id="PF00352">
    <property type="entry name" value="TBP"/>
    <property type="match status" value="2"/>
</dbReference>
<dbReference type="FunFam" id="3.30.310.10:FF:000001">
    <property type="entry name" value="TATA-box-binding protein 2"/>
    <property type="match status" value="1"/>
</dbReference>
<evidence type="ECO:0000256" key="3">
    <source>
        <dbReference type="ARBA" id="ARBA00023125"/>
    </source>
</evidence>
<evidence type="ECO:0008006" key="9">
    <source>
        <dbReference type="Google" id="ProtNLM"/>
    </source>
</evidence>
<gene>
    <name evidence="7" type="ORF">GJ744_001233</name>
</gene>
<keyword evidence="4" id="KW-0804">Transcription</keyword>
<evidence type="ECO:0000313" key="8">
    <source>
        <dbReference type="Proteomes" id="UP000606974"/>
    </source>
</evidence>
<keyword evidence="3" id="KW-0238">DNA-binding</keyword>
<dbReference type="InterPro" id="IPR000814">
    <property type="entry name" value="TBP"/>
</dbReference>
<dbReference type="OrthoDB" id="2127950at2759"/>
<dbReference type="HAMAP" id="MF_00408">
    <property type="entry name" value="TATA_bind_prot_arch"/>
    <property type="match status" value="1"/>
</dbReference>
<dbReference type="CDD" id="cd04516">
    <property type="entry name" value="TBP_eukaryotes"/>
    <property type="match status" value="1"/>
</dbReference>
<keyword evidence="5" id="KW-0539">Nucleus</keyword>
<comment type="caution">
    <text evidence="7">The sequence shown here is derived from an EMBL/GenBank/DDBJ whole genome shotgun (WGS) entry which is preliminary data.</text>
</comment>
<dbReference type="PANTHER" id="PTHR10126">
    <property type="entry name" value="TATA-BOX BINDING PROTEIN"/>
    <property type="match status" value="1"/>
</dbReference>
<feature type="region of interest" description="Disordered" evidence="6">
    <location>
        <begin position="1"/>
        <end position="80"/>
    </location>
</feature>
<dbReference type="AlphaFoldDB" id="A0A8H7E0R9"/>
<proteinExistence type="inferred from homology"/>
<evidence type="ECO:0000256" key="2">
    <source>
        <dbReference type="ARBA" id="ARBA00005560"/>
    </source>
</evidence>
<feature type="compositionally biased region" description="Polar residues" evidence="6">
    <location>
        <begin position="62"/>
        <end position="74"/>
    </location>
</feature>
<comment type="similarity">
    <text evidence="2">Belongs to the TBP family.</text>
</comment>
<dbReference type="Gene3D" id="3.30.310.10">
    <property type="entry name" value="TATA-Binding Protein"/>
    <property type="match status" value="2"/>
</dbReference>
<accession>A0A8H7E0R9</accession>
<protein>
    <recommendedName>
        <fullName evidence="9">TATA-box-binding protein</fullName>
    </recommendedName>
</protein>
<dbReference type="InterPro" id="IPR030491">
    <property type="entry name" value="TBP_CS"/>
</dbReference>
<dbReference type="GO" id="GO:0006367">
    <property type="term" value="P:transcription initiation at RNA polymerase II promoter"/>
    <property type="evidence" value="ECO:0007669"/>
    <property type="project" value="UniProtKB-ARBA"/>
</dbReference>
<dbReference type="EMBL" id="JAACFV010000117">
    <property type="protein sequence ID" value="KAF7505167.1"/>
    <property type="molecule type" value="Genomic_DNA"/>
</dbReference>
<sequence>MAAQSNPAMASLATHPANAEQARAFTAPSSLSFPGGAGDLTPPSSEKDGLHLGGGSGANAHMNGQQPGGSTSAAANGVTPATPAVTPGAVQGVSGIVPTLQNIVATVNLDCRLDLKTIALHARNAEYNPKRFAAVIMRIRDPKTTALIFASGKMVVTGAKSEDDSKLASRKYARIIQKLGFNAKFTDFKIQNIVGSCDIKFPIRLEGLASRHHHFSSYEPELFPGLIYRMIKPKIVLLIFVSGKIVLTGAKVREEIYQAFEQIYPTLTDFRKI</sequence>
<evidence type="ECO:0000256" key="4">
    <source>
        <dbReference type="ARBA" id="ARBA00023163"/>
    </source>
</evidence>
<dbReference type="SUPFAM" id="SSF55945">
    <property type="entry name" value="TATA-box binding protein-like"/>
    <property type="match status" value="2"/>
</dbReference>
<name>A0A8H7E0R9_9EURO</name>
<dbReference type="Proteomes" id="UP000606974">
    <property type="component" value="Unassembled WGS sequence"/>
</dbReference>
<dbReference type="PRINTS" id="PR00686">
    <property type="entry name" value="TIFACTORIID"/>
</dbReference>
<evidence type="ECO:0000256" key="5">
    <source>
        <dbReference type="ARBA" id="ARBA00023242"/>
    </source>
</evidence>
<evidence type="ECO:0000256" key="1">
    <source>
        <dbReference type="ARBA" id="ARBA00004123"/>
    </source>
</evidence>
<comment type="subcellular location">
    <subcellularLocation>
        <location evidence="1">Nucleus</location>
    </subcellularLocation>
</comment>
<evidence type="ECO:0000256" key="6">
    <source>
        <dbReference type="SAM" id="MobiDB-lite"/>
    </source>
</evidence>
<dbReference type="FunFam" id="3.30.310.10:FF:000002">
    <property type="entry name" value="TATA-box-binding protein 2"/>
    <property type="match status" value="1"/>
</dbReference>
<dbReference type="InterPro" id="IPR012295">
    <property type="entry name" value="TBP_dom_sf"/>
</dbReference>